<evidence type="ECO:0000313" key="1">
    <source>
        <dbReference type="EMBL" id="EKV31731.1"/>
    </source>
</evidence>
<dbReference type="EMBL" id="ANHY01000005">
    <property type="protein sequence ID" value="EKV31731.1"/>
    <property type="molecule type" value="Genomic_DNA"/>
</dbReference>
<protein>
    <recommendedName>
        <fullName evidence="3">DUF1643 domain-containing protein</fullName>
    </recommendedName>
</protein>
<proteinExistence type="predicted"/>
<comment type="caution">
    <text evidence="1">The sequence shown here is derived from an EMBL/GenBank/DDBJ whole genome shotgun (WGS) entry which is preliminary data.</text>
</comment>
<gene>
    <name evidence="1" type="ORF">C882_3481</name>
</gene>
<accession>K9HU20</accession>
<dbReference type="Proteomes" id="UP000009881">
    <property type="component" value="Unassembled WGS sequence"/>
</dbReference>
<keyword evidence="2" id="KW-1185">Reference proteome</keyword>
<dbReference type="PATRIC" id="fig|1238182.3.peg.1151"/>
<dbReference type="AlphaFoldDB" id="K9HU20"/>
<sequence length="252" mass="27192">MEGGLFPAPVLDVAGAQALRAADCKRMFAVHGLFYDVPIGGATWSCRSVLELIAHDLVPAGDPSPVLSRRPDLLVVMMNPGSSRSVEPSFTPPRVDGPRAIKAVRTLVETVPDTTQYQVMKVMAARGWRHARVLNLSDLRETKSPNLFRHVQALAGLPDGDAHSIFSDARRDELLGHIGPAQGSPPVILGWGRHKTLFPLAEKCLAALKGRVTVGVRAPEGPLAYAHPSPMMQKAKDAWIERILGLLDEAGL</sequence>
<name>K9HU20_9PROT</name>
<evidence type="ECO:0000313" key="2">
    <source>
        <dbReference type="Proteomes" id="UP000009881"/>
    </source>
</evidence>
<evidence type="ECO:0008006" key="3">
    <source>
        <dbReference type="Google" id="ProtNLM"/>
    </source>
</evidence>
<dbReference type="STRING" id="1238182.C882_3481"/>
<organism evidence="1 2">
    <name type="scientific">Caenispirillum salinarum AK4</name>
    <dbReference type="NCBI Taxonomy" id="1238182"/>
    <lineage>
        <taxon>Bacteria</taxon>
        <taxon>Pseudomonadati</taxon>
        <taxon>Pseudomonadota</taxon>
        <taxon>Alphaproteobacteria</taxon>
        <taxon>Rhodospirillales</taxon>
        <taxon>Novispirillaceae</taxon>
        <taxon>Caenispirillum</taxon>
    </lineage>
</organism>
<reference evidence="1 2" key="1">
    <citation type="journal article" date="2013" name="Genome Announc.">
        <title>Draft Genome Sequence of an Alphaproteobacterium, Caenispirillum salinarum AK4(T), Isolated from a Solar Saltern.</title>
        <authorList>
            <person name="Khatri I."/>
            <person name="Singh A."/>
            <person name="Korpole S."/>
            <person name="Pinnaka A.K."/>
            <person name="Subramanian S."/>
        </authorList>
    </citation>
    <scope>NUCLEOTIDE SEQUENCE [LARGE SCALE GENOMIC DNA]</scope>
    <source>
        <strain evidence="1 2">AK4</strain>
    </source>
</reference>
<dbReference type="eggNOG" id="ENOG50320CA">
    <property type="taxonomic scope" value="Bacteria"/>
</dbReference>